<proteinExistence type="predicted"/>
<reference evidence="3" key="1">
    <citation type="journal article" date="2020" name="Stud. Mycol.">
        <title>101 Dothideomycetes genomes: a test case for predicting lifestyles and emergence of pathogens.</title>
        <authorList>
            <person name="Haridas S."/>
            <person name="Albert R."/>
            <person name="Binder M."/>
            <person name="Bloem J."/>
            <person name="Labutti K."/>
            <person name="Salamov A."/>
            <person name="Andreopoulos B."/>
            <person name="Baker S."/>
            <person name="Barry K."/>
            <person name="Bills G."/>
            <person name="Bluhm B."/>
            <person name="Cannon C."/>
            <person name="Castanera R."/>
            <person name="Culley D."/>
            <person name="Daum C."/>
            <person name="Ezra D."/>
            <person name="Gonzalez J."/>
            <person name="Henrissat B."/>
            <person name="Kuo A."/>
            <person name="Liang C."/>
            <person name="Lipzen A."/>
            <person name="Lutzoni F."/>
            <person name="Magnuson J."/>
            <person name="Mondo S."/>
            <person name="Nolan M."/>
            <person name="Ohm R."/>
            <person name="Pangilinan J."/>
            <person name="Park H.-J."/>
            <person name="Ramirez L."/>
            <person name="Alfaro M."/>
            <person name="Sun H."/>
            <person name="Tritt A."/>
            <person name="Yoshinaga Y."/>
            <person name="Zwiers L.-H."/>
            <person name="Turgeon B."/>
            <person name="Goodwin S."/>
            <person name="Spatafora J."/>
            <person name="Crous P."/>
            <person name="Grigoriev I."/>
        </authorList>
    </citation>
    <scope>NUCLEOTIDE SEQUENCE</scope>
    <source>
        <strain evidence="3">ATCC 36951</strain>
    </source>
</reference>
<dbReference type="GeneID" id="54566162"/>
<dbReference type="PANTHER" id="PTHR16861">
    <property type="entry name" value="GLYCOPROTEIN 38"/>
    <property type="match status" value="1"/>
</dbReference>
<dbReference type="PANTHER" id="PTHR16861:SF4">
    <property type="entry name" value="SH3 DOMAIN PROTEIN (AFU_ORTHOLOGUE AFUA_1G13610)"/>
    <property type="match status" value="1"/>
</dbReference>
<feature type="region of interest" description="Disordered" evidence="1">
    <location>
        <begin position="175"/>
        <end position="295"/>
    </location>
</feature>
<evidence type="ECO:0000256" key="1">
    <source>
        <dbReference type="SAM" id="MobiDB-lite"/>
    </source>
</evidence>
<keyword evidence="4" id="KW-1185">Reference proteome</keyword>
<dbReference type="AlphaFoldDB" id="A0A6A6CFY3"/>
<gene>
    <name evidence="3" type="ORF">M409DRAFT_55032</name>
</gene>
<feature type="compositionally biased region" description="Basic and acidic residues" evidence="1">
    <location>
        <begin position="201"/>
        <end position="226"/>
    </location>
</feature>
<dbReference type="Proteomes" id="UP000799537">
    <property type="component" value="Unassembled WGS sequence"/>
</dbReference>
<evidence type="ECO:0000256" key="2">
    <source>
        <dbReference type="SAM" id="Phobius"/>
    </source>
</evidence>
<feature type="transmembrane region" description="Helical" evidence="2">
    <location>
        <begin position="146"/>
        <end position="166"/>
    </location>
</feature>
<keyword evidence="2" id="KW-0472">Membrane</keyword>
<sequence>MLTAAIYQDVVQRQNGCTQCGAYCCTENEVCYKDTYYFLYMCSATATATVISASTETATATATFTVTTEPTYSTSSTSASTSSSSTSRTSSSSSLTSPTSSTITTSSTPSTWTTSSSSPLPPTTPSPSPTPTSQPTGLSTGAQTGIGISAAGIGTALLAALLYFCIRRRRQSRHQQNALSPKHQEDNELVDISGGGGFAQMRERELTQDELDHRRREAEEEREPARYSRSGPNPWALSTSDVEGRREGDFDEGPVGSPFSPEAVGSRQNVGGQDPRALHGNIPPVPPLPTQYYRR</sequence>
<organism evidence="3 4">
    <name type="scientific">Zasmidium cellare ATCC 36951</name>
    <dbReference type="NCBI Taxonomy" id="1080233"/>
    <lineage>
        <taxon>Eukaryota</taxon>
        <taxon>Fungi</taxon>
        <taxon>Dikarya</taxon>
        <taxon>Ascomycota</taxon>
        <taxon>Pezizomycotina</taxon>
        <taxon>Dothideomycetes</taxon>
        <taxon>Dothideomycetidae</taxon>
        <taxon>Mycosphaerellales</taxon>
        <taxon>Mycosphaerellaceae</taxon>
        <taxon>Zasmidium</taxon>
    </lineage>
</organism>
<evidence type="ECO:0000313" key="3">
    <source>
        <dbReference type="EMBL" id="KAF2166157.1"/>
    </source>
</evidence>
<feature type="compositionally biased region" description="Pro residues" evidence="1">
    <location>
        <begin position="119"/>
        <end position="132"/>
    </location>
</feature>
<name>A0A6A6CFY3_ZASCE</name>
<keyword evidence="2" id="KW-1133">Transmembrane helix</keyword>
<dbReference type="EMBL" id="ML993597">
    <property type="protein sequence ID" value="KAF2166157.1"/>
    <property type="molecule type" value="Genomic_DNA"/>
</dbReference>
<feature type="compositionally biased region" description="Low complexity" evidence="1">
    <location>
        <begin position="70"/>
        <end position="118"/>
    </location>
</feature>
<protein>
    <submittedName>
        <fullName evidence="3">Uncharacterized protein</fullName>
    </submittedName>
</protein>
<accession>A0A6A6CFY3</accession>
<dbReference type="RefSeq" id="XP_033667046.1">
    <property type="nucleotide sequence ID" value="XM_033812890.1"/>
</dbReference>
<evidence type="ECO:0000313" key="4">
    <source>
        <dbReference type="Proteomes" id="UP000799537"/>
    </source>
</evidence>
<feature type="region of interest" description="Disordered" evidence="1">
    <location>
        <begin position="70"/>
        <end position="141"/>
    </location>
</feature>
<keyword evidence="2" id="KW-0812">Transmembrane</keyword>